<evidence type="ECO:0000313" key="1">
    <source>
        <dbReference type="EMBL" id="MDR6711502.1"/>
    </source>
</evidence>
<protein>
    <submittedName>
        <fullName evidence="1">Uncharacterized protein (TIGR00369 family)</fullName>
    </submittedName>
</protein>
<name>A0ACC6JZ90_9PSED</name>
<organism evidence="1 2">
    <name type="scientific">Pseudomonas hunanensis</name>
    <dbReference type="NCBI Taxonomy" id="1247546"/>
    <lineage>
        <taxon>Bacteria</taxon>
        <taxon>Pseudomonadati</taxon>
        <taxon>Pseudomonadota</taxon>
        <taxon>Gammaproteobacteria</taxon>
        <taxon>Pseudomonadales</taxon>
        <taxon>Pseudomonadaceae</taxon>
        <taxon>Pseudomonas</taxon>
    </lineage>
</organism>
<comment type="caution">
    <text evidence="1">The sequence shown here is derived from an EMBL/GenBank/DDBJ whole genome shotgun (WGS) entry which is preliminary data.</text>
</comment>
<gene>
    <name evidence="1" type="ORF">J2W83_001096</name>
</gene>
<dbReference type="EMBL" id="JAVDTH010000004">
    <property type="protein sequence ID" value="MDR6711502.1"/>
    <property type="molecule type" value="Genomic_DNA"/>
</dbReference>
<accession>A0ACC6JZ90</accession>
<dbReference type="Proteomes" id="UP001259587">
    <property type="component" value="Unassembled WGS sequence"/>
</dbReference>
<sequence>MQTLNDNPDRALLEKIIAGQTFDFAIETTEGLKELGARLVSGSPGELEFSFMVSPKAIQGNGVVSGGTLMTMLDYAMAYAVLSKLPFGKTCATTSIAVNMQSAATPKRLKVTGNVDRVGRQVAFARSEVHDVERNILIANASATFLVMDVNPGGKKFNK</sequence>
<keyword evidence="2" id="KW-1185">Reference proteome</keyword>
<evidence type="ECO:0000313" key="2">
    <source>
        <dbReference type="Proteomes" id="UP001259587"/>
    </source>
</evidence>
<proteinExistence type="predicted"/>
<reference evidence="1" key="1">
    <citation type="submission" date="2023-07" db="EMBL/GenBank/DDBJ databases">
        <title>Sorghum-associated microbial communities from plants grown in Nebraska, USA.</title>
        <authorList>
            <person name="Schachtman D."/>
        </authorList>
    </citation>
    <scope>NUCLEOTIDE SEQUENCE</scope>
    <source>
        <strain evidence="1">BE56</strain>
    </source>
</reference>